<dbReference type="KEGG" id="smai:EXU30_19825"/>
<organism evidence="7 8">
    <name type="scientific">Shewanella maritima</name>
    <dbReference type="NCBI Taxonomy" id="2520507"/>
    <lineage>
        <taxon>Bacteria</taxon>
        <taxon>Pseudomonadati</taxon>
        <taxon>Pseudomonadota</taxon>
        <taxon>Gammaproteobacteria</taxon>
        <taxon>Alteromonadales</taxon>
        <taxon>Shewanellaceae</taxon>
        <taxon>Shewanella</taxon>
    </lineage>
</organism>
<dbReference type="AlphaFoldDB" id="A0A411PMC4"/>
<sequence>MRSFFAIVIVGLCFVLALIFGARNEQVVTISYFVAEGEYRLPIVLAVVFFLGFIISWLFASFYLVRLKLTLRSKQKQIEKLQLDNERMLEEKSA</sequence>
<comment type="similarity">
    <text evidence="5">Belongs to the LapA family.</text>
</comment>
<keyword evidence="2 5" id="KW-0812">Transmembrane</keyword>
<name>A0A411PMC4_9GAMM</name>
<dbReference type="GO" id="GO:0005886">
    <property type="term" value="C:plasma membrane"/>
    <property type="evidence" value="ECO:0007669"/>
    <property type="project" value="UniProtKB-SubCell"/>
</dbReference>
<comment type="caution">
    <text evidence="5">Lacks conserved residue(s) required for the propagation of feature annotation.</text>
</comment>
<dbReference type="RefSeq" id="WP_130603015.1">
    <property type="nucleotide sequence ID" value="NZ_CP036200.1"/>
</dbReference>
<dbReference type="HAMAP" id="MF_01948">
    <property type="entry name" value="LPS_assembly_LapA"/>
    <property type="match status" value="1"/>
</dbReference>
<evidence type="ECO:0000313" key="7">
    <source>
        <dbReference type="EMBL" id="QBF84674.1"/>
    </source>
</evidence>
<evidence type="ECO:0000256" key="5">
    <source>
        <dbReference type="HAMAP-Rule" id="MF_01948"/>
    </source>
</evidence>
<keyword evidence="5" id="KW-0175">Coiled coil</keyword>
<dbReference type="Proteomes" id="UP000291106">
    <property type="component" value="Chromosome"/>
</dbReference>
<dbReference type="OrthoDB" id="7064015at2"/>
<feature type="transmembrane region" description="Helical" evidence="5">
    <location>
        <begin position="45"/>
        <end position="65"/>
    </location>
</feature>
<keyword evidence="8" id="KW-1185">Reference proteome</keyword>
<dbReference type="InterPro" id="IPR032906">
    <property type="entry name" value="LapA"/>
</dbReference>
<evidence type="ECO:0000256" key="1">
    <source>
        <dbReference type="ARBA" id="ARBA00022475"/>
    </source>
</evidence>
<evidence type="ECO:0000259" key="6">
    <source>
        <dbReference type="Pfam" id="PF06305"/>
    </source>
</evidence>
<proteinExistence type="inferred from homology"/>
<feature type="domain" description="Lipopolysaccharide assembly protein A" evidence="6">
    <location>
        <begin position="24"/>
        <end position="83"/>
    </location>
</feature>
<dbReference type="GO" id="GO:0008653">
    <property type="term" value="P:lipopolysaccharide metabolic process"/>
    <property type="evidence" value="ECO:0007669"/>
    <property type="project" value="InterPro"/>
</dbReference>
<dbReference type="EMBL" id="CP036200">
    <property type="protein sequence ID" value="QBF84674.1"/>
    <property type="molecule type" value="Genomic_DNA"/>
</dbReference>
<comment type="function">
    <text evidence="5">Involved in the assembly of lipopolysaccharide (LPS).</text>
</comment>
<protein>
    <recommendedName>
        <fullName evidence="5">Probable lipopolysaccharide assembly protein A</fullName>
    </recommendedName>
</protein>
<keyword evidence="4 5" id="KW-0472">Membrane</keyword>
<keyword evidence="5" id="KW-0997">Cell inner membrane</keyword>
<evidence type="ECO:0000256" key="4">
    <source>
        <dbReference type="ARBA" id="ARBA00023136"/>
    </source>
</evidence>
<keyword evidence="3 5" id="KW-1133">Transmembrane helix</keyword>
<keyword evidence="1 5" id="KW-1003">Cell membrane</keyword>
<dbReference type="InterPro" id="IPR010445">
    <property type="entry name" value="LapA_dom"/>
</dbReference>
<comment type="subcellular location">
    <subcellularLocation>
        <location evidence="5">Cell inner membrane</location>
        <topology evidence="5">Single-pass membrane protein</topology>
    </subcellularLocation>
</comment>
<feature type="coiled-coil region" evidence="5">
    <location>
        <begin position="64"/>
        <end position="91"/>
    </location>
</feature>
<accession>A0A411PMC4</accession>
<gene>
    <name evidence="5" type="primary">lapA</name>
    <name evidence="7" type="ORF">EXU30_19825</name>
</gene>
<evidence type="ECO:0000256" key="3">
    <source>
        <dbReference type="ARBA" id="ARBA00022989"/>
    </source>
</evidence>
<evidence type="ECO:0000256" key="2">
    <source>
        <dbReference type="ARBA" id="ARBA00022692"/>
    </source>
</evidence>
<evidence type="ECO:0000313" key="8">
    <source>
        <dbReference type="Proteomes" id="UP000291106"/>
    </source>
</evidence>
<dbReference type="Pfam" id="PF06305">
    <property type="entry name" value="LapA_dom"/>
    <property type="match status" value="1"/>
</dbReference>
<reference evidence="7 8" key="1">
    <citation type="submission" date="2019-02" db="EMBL/GenBank/DDBJ databases">
        <title>Shewanella sp. D4-2 isolated from Dokdo Island.</title>
        <authorList>
            <person name="Baek K."/>
        </authorList>
    </citation>
    <scope>NUCLEOTIDE SEQUENCE [LARGE SCALE GENOMIC DNA]</scope>
    <source>
        <strain evidence="7 8">D4-2</strain>
    </source>
</reference>